<reference evidence="3" key="2">
    <citation type="journal article" date="2007" name="Science">
        <title>Draft genome sequence of the sexually transmitted pathogen Trichomonas vaginalis.</title>
        <authorList>
            <person name="Carlton J.M."/>
            <person name="Hirt R.P."/>
            <person name="Silva J.C."/>
            <person name="Delcher A.L."/>
            <person name="Schatz M."/>
            <person name="Zhao Q."/>
            <person name="Wortman J.R."/>
            <person name="Bidwell S.L."/>
            <person name="Alsmark U.C.M."/>
            <person name="Besteiro S."/>
            <person name="Sicheritz-Ponten T."/>
            <person name="Noel C.J."/>
            <person name="Dacks J.B."/>
            <person name="Foster P.G."/>
            <person name="Simillion C."/>
            <person name="Van de Peer Y."/>
            <person name="Miranda-Saavedra D."/>
            <person name="Barton G.J."/>
            <person name="Westrop G.D."/>
            <person name="Mueller S."/>
            <person name="Dessi D."/>
            <person name="Fiori P.L."/>
            <person name="Ren Q."/>
            <person name="Paulsen I."/>
            <person name="Zhang H."/>
            <person name="Bastida-Corcuera F.D."/>
            <person name="Simoes-Barbosa A."/>
            <person name="Brown M.T."/>
            <person name="Hayes R.D."/>
            <person name="Mukherjee M."/>
            <person name="Okumura C.Y."/>
            <person name="Schneider R."/>
            <person name="Smith A.J."/>
            <person name="Vanacova S."/>
            <person name="Villalvazo M."/>
            <person name="Haas B.J."/>
            <person name="Pertea M."/>
            <person name="Feldblyum T.V."/>
            <person name="Utterback T.R."/>
            <person name="Shu C.L."/>
            <person name="Osoegawa K."/>
            <person name="de Jong P.J."/>
            <person name="Hrdy I."/>
            <person name="Horvathova L."/>
            <person name="Zubacova Z."/>
            <person name="Dolezal P."/>
            <person name="Malik S.B."/>
            <person name="Logsdon J.M. Jr."/>
            <person name="Henze K."/>
            <person name="Gupta A."/>
            <person name="Wang C.C."/>
            <person name="Dunne R.L."/>
            <person name="Upcroft J.A."/>
            <person name="Upcroft P."/>
            <person name="White O."/>
            <person name="Salzberg S.L."/>
            <person name="Tang P."/>
            <person name="Chiu C.-H."/>
            <person name="Lee Y.-S."/>
            <person name="Embley T.M."/>
            <person name="Coombs G.H."/>
            <person name="Mottram J.C."/>
            <person name="Tachezy J."/>
            <person name="Fraser-Liggett C.M."/>
            <person name="Johnson P.J."/>
        </authorList>
    </citation>
    <scope>NUCLEOTIDE SEQUENCE [LARGE SCALE GENOMIC DNA]</scope>
    <source>
        <strain evidence="3">G3</strain>
    </source>
</reference>
<dbReference type="RefSeq" id="XP_001302326.1">
    <property type="nucleotide sequence ID" value="XM_001302325.1"/>
</dbReference>
<dbReference type="Proteomes" id="UP000001542">
    <property type="component" value="Unassembled WGS sequence"/>
</dbReference>
<dbReference type="AlphaFoldDB" id="A2G0C1"/>
<keyword evidence="4" id="KW-1185">Reference proteome</keyword>
<protein>
    <submittedName>
        <fullName evidence="3">Uncharacterized protein</fullName>
    </submittedName>
</protein>
<gene>
    <name evidence="3" type="ORF">TVAG_145040</name>
</gene>
<feature type="compositionally biased region" description="Basic and acidic residues" evidence="2">
    <location>
        <begin position="11"/>
        <end position="26"/>
    </location>
</feature>
<dbReference type="VEuPathDB" id="TrichDB:TVAG_145040"/>
<name>A2G0C1_TRIV3</name>
<proteinExistence type="predicted"/>
<reference evidence="3" key="1">
    <citation type="submission" date="2006-10" db="EMBL/GenBank/DDBJ databases">
        <authorList>
            <person name="Amadeo P."/>
            <person name="Zhao Q."/>
            <person name="Wortman J."/>
            <person name="Fraser-Liggett C."/>
            <person name="Carlton J."/>
        </authorList>
    </citation>
    <scope>NUCLEOTIDE SEQUENCE</scope>
    <source>
        <strain evidence="3">G3</strain>
    </source>
</reference>
<dbReference type="EMBL" id="DS114204">
    <property type="protein sequence ID" value="EAX89396.1"/>
    <property type="molecule type" value="Genomic_DNA"/>
</dbReference>
<sequence>MNDLEPFARALLEKRRGNRQQIEEKPQNSPPRRRYEVKETSRSQINEDVDYDQDADNHYQKQHHHNRKDVRRRREDESEDDSEIDQYKQIINALKNKNRSLKTKILLLQNELQDLKQREDENDPYLASENEDLRAQLKQERINNKLSQERIRVLENDIKSKEQIIKTKDLMIVHLQNSCKEQANEYAKVADQLKNHVSGFNVSSKSFSGAMDNTNDYSFNEPKFNDPAPYPVRNNQGNDDFNDFEKPSFNYNQGKDDFMDAFEEPKKQEPPAPSYGFNDRNFDDKFDNFSEKPTKAPEPFERRAPPPQRMDVPDGFQGGNYSEDMPVGGGAARMAMAQPPPPQQDRFSRQPPQQDNFYNDSFDSYSNTNAEDIRKEIDKLLPRKAELERKLNLVIPKGGQLRDRDAIEEEFDKINKQISRLKLKLRQMAH</sequence>
<feature type="coiled-coil region" evidence="1">
    <location>
        <begin position="370"/>
        <end position="424"/>
    </location>
</feature>
<feature type="coiled-coil region" evidence="1">
    <location>
        <begin position="84"/>
        <end position="164"/>
    </location>
</feature>
<dbReference type="KEGG" id="tva:4747066"/>
<accession>A2G0C1</accession>
<feature type="compositionally biased region" description="Basic and acidic residues" evidence="2">
    <location>
        <begin position="280"/>
        <end position="304"/>
    </location>
</feature>
<organism evidence="3 4">
    <name type="scientific">Trichomonas vaginalis (strain ATCC PRA-98 / G3)</name>
    <dbReference type="NCBI Taxonomy" id="412133"/>
    <lineage>
        <taxon>Eukaryota</taxon>
        <taxon>Metamonada</taxon>
        <taxon>Parabasalia</taxon>
        <taxon>Trichomonadida</taxon>
        <taxon>Trichomonadidae</taxon>
        <taxon>Trichomonas</taxon>
    </lineage>
</organism>
<evidence type="ECO:0000313" key="3">
    <source>
        <dbReference type="EMBL" id="EAX89396.1"/>
    </source>
</evidence>
<feature type="region of interest" description="Disordered" evidence="2">
    <location>
        <begin position="264"/>
        <end position="366"/>
    </location>
</feature>
<evidence type="ECO:0000313" key="4">
    <source>
        <dbReference type="Proteomes" id="UP000001542"/>
    </source>
</evidence>
<dbReference type="SMR" id="A2G0C1"/>
<dbReference type="InParanoid" id="A2G0C1"/>
<feature type="compositionally biased region" description="Polar residues" evidence="2">
    <location>
        <begin position="350"/>
        <end position="366"/>
    </location>
</feature>
<evidence type="ECO:0000256" key="1">
    <source>
        <dbReference type="SAM" id="Coils"/>
    </source>
</evidence>
<feature type="compositionally biased region" description="Basic residues" evidence="2">
    <location>
        <begin position="60"/>
        <end position="71"/>
    </location>
</feature>
<evidence type="ECO:0000256" key="2">
    <source>
        <dbReference type="SAM" id="MobiDB-lite"/>
    </source>
</evidence>
<feature type="region of interest" description="Disordered" evidence="2">
    <location>
        <begin position="1"/>
        <end position="83"/>
    </location>
</feature>
<dbReference type="VEuPathDB" id="TrichDB:TVAGG3_0893670"/>
<keyword evidence="1" id="KW-0175">Coiled coil</keyword>